<keyword evidence="2" id="KW-1185">Reference proteome</keyword>
<comment type="caution">
    <text evidence="1">The sequence shown here is derived from an EMBL/GenBank/DDBJ whole genome shotgun (WGS) entry which is preliminary data.</text>
</comment>
<reference evidence="1 2" key="1">
    <citation type="submission" date="2014-05" db="EMBL/GenBank/DDBJ databases">
        <authorList>
            <person name="Rizzardi K."/>
            <person name="Winiecka-Krusnell J."/>
            <person name="Ramliden M."/>
            <person name="Alm E."/>
            <person name="Andersson S."/>
            <person name="Byfors S."/>
        </authorList>
    </citation>
    <scope>NUCLEOTIDE SEQUENCE [LARGE SCALE GENOMIC DNA]</scope>
    <source>
        <strain evidence="1 2">LEGN</strain>
    </source>
</reference>
<dbReference type="Proteomes" id="UP000054422">
    <property type="component" value="Unassembled WGS sequence"/>
</dbReference>
<evidence type="ECO:0000313" key="1">
    <source>
        <dbReference type="EMBL" id="KGP62262.1"/>
    </source>
</evidence>
<evidence type="ECO:0000313" key="2">
    <source>
        <dbReference type="Proteomes" id="UP000054422"/>
    </source>
</evidence>
<gene>
    <name evidence="1" type="ORF">EP47_01400</name>
</gene>
<dbReference type="AlphaFoldDB" id="A0A0A2SNE0"/>
<accession>A0A0A2SNE0</accession>
<dbReference type="OrthoDB" id="5647777at2"/>
<name>A0A0A2SNE0_9GAMM</name>
<sequence length="476" mass="53655">MFTKLNKLSKIIDPFSNATKMFTRQRFIGFSLEGIQNRGISTYAVDRFNEEWDKLEKQEIAKAITLNTIVSTPHFKRQEVALQPPFPPGKKQHPSIKYGLAETYGHLCQVDKIKDQVVCVEHLLLMRTAVAVTRKPHPKIYEAAITIGSILGKELSKLDKQTLASLFEIGSSIKESRSQDVLEDQRRLISILQDPEKAPPQQLLRVLEVVLSPFGMLANTYGGKFCKIQKAKQEGKDVSGLESFMGEMMLSLKPFHVPYIKSSGAPYAHLQMQQYRLGAQISEGELVTVNHYLECCTQKEGLIPEIPQLRSVVVKDPTGRTLHLHDHLNLPHFFDVSGTTGAVMQAALGLLHRAGRSDLVESPKAIMLLGMVLAGCNFYKQGYHNYYEVYPALQWVIHHVGEEKFKELAPIQLLQAVPEVLKGCVDPSSEMSPIVSEVMDLVTEHFELHYELYKQHLREKAQQEQESTPTTPSNTI</sequence>
<dbReference type="EMBL" id="JNCF01000087">
    <property type="protein sequence ID" value="KGP62262.1"/>
    <property type="molecule type" value="Genomic_DNA"/>
</dbReference>
<protein>
    <submittedName>
        <fullName evidence="1">Uncharacterized protein</fullName>
    </submittedName>
</protein>
<organism evidence="1 2">
    <name type="scientific">Legionella norrlandica</name>
    <dbReference type="NCBI Taxonomy" id="1498499"/>
    <lineage>
        <taxon>Bacteria</taxon>
        <taxon>Pseudomonadati</taxon>
        <taxon>Pseudomonadota</taxon>
        <taxon>Gammaproteobacteria</taxon>
        <taxon>Legionellales</taxon>
        <taxon>Legionellaceae</taxon>
        <taxon>Legionella</taxon>
    </lineage>
</organism>
<dbReference type="RefSeq" id="WP_035891421.1">
    <property type="nucleotide sequence ID" value="NZ_JNCF01000087.1"/>
</dbReference>
<proteinExistence type="predicted"/>